<dbReference type="Proteomes" id="UP001189429">
    <property type="component" value="Unassembled WGS sequence"/>
</dbReference>
<dbReference type="EMBL" id="CAUYUJ010008257">
    <property type="protein sequence ID" value="CAK0823399.1"/>
    <property type="molecule type" value="Genomic_DNA"/>
</dbReference>
<feature type="non-terminal residue" evidence="1">
    <location>
        <position position="1"/>
    </location>
</feature>
<evidence type="ECO:0000313" key="1">
    <source>
        <dbReference type="EMBL" id="CAK0823399.1"/>
    </source>
</evidence>
<accession>A0ABN9RWB5</accession>
<gene>
    <name evidence="1" type="ORF">PCOR1329_LOCUS24114</name>
</gene>
<comment type="caution">
    <text evidence="1">The sequence shown here is derived from an EMBL/GenBank/DDBJ whole genome shotgun (WGS) entry which is preliminary data.</text>
</comment>
<name>A0ABN9RWB5_9DINO</name>
<protein>
    <submittedName>
        <fullName evidence="1">Uncharacterized protein</fullName>
    </submittedName>
</protein>
<organism evidence="1 2">
    <name type="scientific">Prorocentrum cordatum</name>
    <dbReference type="NCBI Taxonomy" id="2364126"/>
    <lineage>
        <taxon>Eukaryota</taxon>
        <taxon>Sar</taxon>
        <taxon>Alveolata</taxon>
        <taxon>Dinophyceae</taxon>
        <taxon>Prorocentrales</taxon>
        <taxon>Prorocentraceae</taxon>
        <taxon>Prorocentrum</taxon>
    </lineage>
</organism>
<evidence type="ECO:0000313" key="2">
    <source>
        <dbReference type="Proteomes" id="UP001189429"/>
    </source>
</evidence>
<keyword evidence="2" id="KW-1185">Reference proteome</keyword>
<reference evidence="1" key="1">
    <citation type="submission" date="2023-10" db="EMBL/GenBank/DDBJ databases">
        <authorList>
            <person name="Chen Y."/>
            <person name="Shah S."/>
            <person name="Dougan E. K."/>
            <person name="Thang M."/>
            <person name="Chan C."/>
        </authorList>
    </citation>
    <scope>NUCLEOTIDE SEQUENCE [LARGE SCALE GENOMIC DNA]</scope>
</reference>
<proteinExistence type="predicted"/>
<feature type="non-terminal residue" evidence="1">
    <location>
        <position position="73"/>
    </location>
</feature>
<sequence length="73" mass="8202">ASTASTGKQLSKQKLLMGFLVDPQLGDAFMEITQRLSFSETITRTAKWCTRKQALEVYSDSELDEMVANDKIE</sequence>